<proteinExistence type="predicted"/>
<dbReference type="RefSeq" id="WP_021284787.1">
    <property type="nucleotide sequence ID" value="NZ_JAGGLL010000002.1"/>
</dbReference>
<name>A0ABS4JZU1_9CLOT</name>
<evidence type="ECO:0000256" key="1">
    <source>
        <dbReference type="SAM" id="MobiDB-lite"/>
    </source>
</evidence>
<reference evidence="2 3" key="1">
    <citation type="submission" date="2021-03" db="EMBL/GenBank/DDBJ databases">
        <title>Genomic Encyclopedia of Type Strains, Phase IV (KMG-IV): sequencing the most valuable type-strain genomes for metagenomic binning, comparative biology and taxonomic classification.</title>
        <authorList>
            <person name="Goeker M."/>
        </authorList>
    </citation>
    <scope>NUCLEOTIDE SEQUENCE [LARGE SCALE GENOMIC DNA]</scope>
    <source>
        <strain evidence="2 3">DSM 28650</strain>
    </source>
</reference>
<protein>
    <submittedName>
        <fullName evidence="2">Uncharacterized protein</fullName>
    </submittedName>
</protein>
<dbReference type="EMBL" id="JAGGLL010000002">
    <property type="protein sequence ID" value="MBP2020526.1"/>
    <property type="molecule type" value="Genomic_DNA"/>
</dbReference>
<feature type="compositionally biased region" description="Basic and acidic residues" evidence="1">
    <location>
        <begin position="110"/>
        <end position="122"/>
    </location>
</feature>
<evidence type="ECO:0000313" key="3">
    <source>
        <dbReference type="Proteomes" id="UP001519308"/>
    </source>
</evidence>
<feature type="compositionally biased region" description="Basic and acidic residues" evidence="1">
    <location>
        <begin position="50"/>
        <end position="59"/>
    </location>
</feature>
<evidence type="ECO:0000313" key="2">
    <source>
        <dbReference type="EMBL" id="MBP2020526.1"/>
    </source>
</evidence>
<feature type="compositionally biased region" description="Polar residues" evidence="1">
    <location>
        <begin position="30"/>
        <end position="48"/>
    </location>
</feature>
<sequence>MDNNYLNEVKGQNAKSRKNGSGSNYSYSSMTNSTELNNFNSSSNQSYLNEVRKQNEESRSNSSSLSNSYNSYNKSTDYTNGSSNYSSGSMSSSSGTNSFTSASDEAYLQEVRRKNAESRKNDPTYQEMYSMFGMGEKKNSNNSMQ</sequence>
<accession>A0ABS4JZU1</accession>
<gene>
    <name evidence="2" type="ORF">J2Z44_000310</name>
</gene>
<dbReference type="Proteomes" id="UP001519308">
    <property type="component" value="Unassembled WGS sequence"/>
</dbReference>
<organism evidence="2 3">
    <name type="scientific">Clostridium punense</name>
    <dbReference type="NCBI Taxonomy" id="1054297"/>
    <lineage>
        <taxon>Bacteria</taxon>
        <taxon>Bacillati</taxon>
        <taxon>Bacillota</taxon>
        <taxon>Clostridia</taxon>
        <taxon>Eubacteriales</taxon>
        <taxon>Clostridiaceae</taxon>
        <taxon>Clostridium</taxon>
    </lineage>
</organism>
<feature type="compositionally biased region" description="Low complexity" evidence="1">
    <location>
        <begin position="60"/>
        <end position="103"/>
    </location>
</feature>
<keyword evidence="3" id="KW-1185">Reference proteome</keyword>
<feature type="compositionally biased region" description="Low complexity" evidence="1">
    <location>
        <begin position="19"/>
        <end position="29"/>
    </location>
</feature>
<feature type="region of interest" description="Disordered" evidence="1">
    <location>
        <begin position="1"/>
        <end position="145"/>
    </location>
</feature>
<comment type="caution">
    <text evidence="2">The sequence shown here is derived from an EMBL/GenBank/DDBJ whole genome shotgun (WGS) entry which is preliminary data.</text>
</comment>